<protein>
    <submittedName>
        <fullName evidence="1">Uncharacterized protein</fullName>
    </submittedName>
</protein>
<dbReference type="Proteomes" id="UP000032160">
    <property type="component" value="Chromosome I"/>
</dbReference>
<dbReference type="RefSeq" id="WP_043948785.1">
    <property type="nucleotide sequence ID" value="NZ_HG966617.1"/>
</dbReference>
<dbReference type="HOGENOM" id="CLU_2407825_0_0_5"/>
<evidence type="ECO:0000313" key="2">
    <source>
        <dbReference type="Proteomes" id="UP000032160"/>
    </source>
</evidence>
<dbReference type="STRING" id="1458461.BN1012_Phect2620"/>
<gene>
    <name evidence="1" type="ORF">BN1012_Phect2620</name>
</gene>
<organism evidence="1 2">
    <name type="scientific">Candidatus Phaeomarinibacter ectocarpi</name>
    <dbReference type="NCBI Taxonomy" id="1458461"/>
    <lineage>
        <taxon>Bacteria</taxon>
        <taxon>Pseudomonadati</taxon>
        <taxon>Pseudomonadota</taxon>
        <taxon>Alphaproteobacteria</taxon>
        <taxon>Hyphomicrobiales</taxon>
        <taxon>Parvibaculaceae</taxon>
        <taxon>Candidatus Phaeomarinibacter</taxon>
    </lineage>
</organism>
<accession>X5MAG5</accession>
<dbReference type="AlphaFoldDB" id="X5MAG5"/>
<dbReference type="KEGG" id="pect:BN1012_Phect2620"/>
<dbReference type="EMBL" id="HG966617">
    <property type="protein sequence ID" value="CDO60833.1"/>
    <property type="molecule type" value="Genomic_DNA"/>
</dbReference>
<evidence type="ECO:0000313" key="1">
    <source>
        <dbReference type="EMBL" id="CDO60833.1"/>
    </source>
</evidence>
<sequence>MTDRPNSPLPNSGHAFAVRIASIDYEKVALDAEKSTLFREAKARDLNKHAIRLQATKVLEARLASDGTPRRKVGNATEAGRWLRELVCGGTE</sequence>
<proteinExistence type="predicted"/>
<name>X5MAG5_9HYPH</name>
<keyword evidence="2" id="KW-1185">Reference proteome</keyword>
<reference evidence="1 2" key="1">
    <citation type="journal article" date="2014" name="Front. Genet.">
        <title>Genome and metabolic network of "Candidatus Phaeomarinobacter ectocarpi" Ec32, a new candidate genus of Alphaproteobacteria frequently associated with brown algae.</title>
        <authorList>
            <person name="Dittami S.M."/>
            <person name="Barbeyron T."/>
            <person name="Boyen C."/>
            <person name="Cambefort J."/>
            <person name="Collet G."/>
            <person name="Delage L."/>
            <person name="Gobet A."/>
            <person name="Groisillier A."/>
            <person name="Leblanc C."/>
            <person name="Michel G."/>
            <person name="Scornet D."/>
            <person name="Siegel A."/>
            <person name="Tapia J.E."/>
            <person name="Tonon T."/>
        </authorList>
    </citation>
    <scope>NUCLEOTIDE SEQUENCE [LARGE SCALE GENOMIC DNA]</scope>
    <source>
        <strain evidence="1 2">Ec32</strain>
    </source>
</reference>